<dbReference type="EMBL" id="QGNW01000685">
    <property type="protein sequence ID" value="RVW65729.1"/>
    <property type="molecule type" value="Genomic_DNA"/>
</dbReference>
<feature type="domain" description="Ubiquitin-activating enzyme E1 C-terminal" evidence="1">
    <location>
        <begin position="1"/>
        <end position="43"/>
    </location>
</feature>
<protein>
    <submittedName>
        <fullName evidence="2">Ubiquitin-activating enzyme E1 1</fullName>
    </submittedName>
</protein>
<evidence type="ECO:0000313" key="2">
    <source>
        <dbReference type="EMBL" id="RVW65729.1"/>
    </source>
</evidence>
<dbReference type="AlphaFoldDB" id="A0A438G0I2"/>
<evidence type="ECO:0000313" key="3">
    <source>
        <dbReference type="Proteomes" id="UP000288805"/>
    </source>
</evidence>
<dbReference type="InterPro" id="IPR038252">
    <property type="entry name" value="UBA_E1_C_sf"/>
</dbReference>
<organism evidence="2 3">
    <name type="scientific">Vitis vinifera</name>
    <name type="common">Grape</name>
    <dbReference type="NCBI Taxonomy" id="29760"/>
    <lineage>
        <taxon>Eukaryota</taxon>
        <taxon>Viridiplantae</taxon>
        <taxon>Streptophyta</taxon>
        <taxon>Embryophyta</taxon>
        <taxon>Tracheophyta</taxon>
        <taxon>Spermatophyta</taxon>
        <taxon>Magnoliopsida</taxon>
        <taxon>eudicotyledons</taxon>
        <taxon>Gunneridae</taxon>
        <taxon>Pentapetalae</taxon>
        <taxon>rosids</taxon>
        <taxon>Vitales</taxon>
        <taxon>Vitaceae</taxon>
        <taxon>Viteae</taxon>
        <taxon>Vitis</taxon>
    </lineage>
</organism>
<proteinExistence type="predicted"/>
<comment type="caution">
    <text evidence="2">The sequence shown here is derived from an EMBL/GenBank/DDBJ whole genome shotgun (WGS) entry which is preliminary data.</text>
</comment>
<accession>A0A438G0I2</accession>
<dbReference type="Gene3D" id="3.10.290.60">
    <property type="entry name" value="Ubiquitin-activating enzyme E1, UFD domain"/>
    <property type="match status" value="1"/>
</dbReference>
<reference evidence="2 3" key="1">
    <citation type="journal article" date="2018" name="PLoS Genet.">
        <title>Population sequencing reveals clonal diversity and ancestral inbreeding in the grapevine cultivar Chardonnay.</title>
        <authorList>
            <person name="Roach M.J."/>
            <person name="Johnson D.L."/>
            <person name="Bohlmann J."/>
            <person name="van Vuuren H.J."/>
            <person name="Jones S.J."/>
            <person name="Pretorius I.S."/>
            <person name="Schmidt S.A."/>
            <person name="Borneman A.R."/>
        </authorList>
    </citation>
    <scope>NUCLEOTIDE SEQUENCE [LARGE SCALE GENOMIC DNA]</scope>
    <source>
        <strain evidence="3">cv. Chardonnay</strain>
        <tissue evidence="2">Leaf</tissue>
    </source>
</reference>
<dbReference type="Pfam" id="PF09358">
    <property type="entry name" value="E1_UFD"/>
    <property type="match status" value="1"/>
</dbReference>
<name>A0A438G0I2_VITVI</name>
<gene>
    <name evidence="2" type="primary">UBA1_4</name>
    <name evidence="2" type="ORF">CK203_057713</name>
</gene>
<dbReference type="Proteomes" id="UP000288805">
    <property type="component" value="Unassembled WGS sequence"/>
</dbReference>
<evidence type="ECO:0000259" key="1">
    <source>
        <dbReference type="Pfam" id="PF09358"/>
    </source>
</evidence>
<sequence length="81" mass="9216">MDKKVVDLAREVAKVELPAYRSHLDVVVACEDDEDNDIDIPQVSIYFGLRIRLQIFVDEIVRIHFQIHPSGSPGGSDSFQY</sequence>
<dbReference type="InterPro" id="IPR018965">
    <property type="entry name" value="Ub-activating_enz_E1_C"/>
</dbReference>